<dbReference type="PANTHER" id="PTHR43648:SF1">
    <property type="entry name" value="ELECTRON TRANSFER FLAVOPROTEIN BETA SUBUNIT LYSINE METHYLTRANSFERASE"/>
    <property type="match status" value="1"/>
</dbReference>
<dbReference type="GO" id="GO:0016279">
    <property type="term" value="F:protein-lysine N-methyltransferase activity"/>
    <property type="evidence" value="ECO:0007669"/>
    <property type="project" value="TreeGrafter"/>
</dbReference>
<protein>
    <submittedName>
        <fullName evidence="3">Putative nicotinamide N-methyase</fullName>
    </submittedName>
</protein>
<evidence type="ECO:0000256" key="1">
    <source>
        <dbReference type="ARBA" id="ARBA00022603"/>
    </source>
</evidence>
<dbReference type="Gene3D" id="3.40.50.150">
    <property type="entry name" value="Vaccinia Virus protein VP39"/>
    <property type="match status" value="1"/>
</dbReference>
<sequence length="272" mass="28945">MVVPHVTDTSGPTRLMRREVAARRQEANNGADGVRLRHAVSVTRRTADPLADLEGKVAGAESGGLDRLRLVEVPFVPEVRLHLAEDAIVWWARMEAEAGTVLPPPYWASAWPGGQALARYVLDNPDVVTGRRVLDLASGSGLAAIAAGLAGAATVAANDIDPYALAVIGMNARANDIQVRQAGGDLLDGDGAGVDLVLAGDVFYRRGLAQRMLPFLERAAARGARVLVGDPGRAYLPADRFQVLASYEGSVSDEVPNAEISRMDVLQLRLRD</sequence>
<evidence type="ECO:0000256" key="2">
    <source>
        <dbReference type="ARBA" id="ARBA00022679"/>
    </source>
</evidence>
<dbReference type="Pfam" id="PF06325">
    <property type="entry name" value="PrmA"/>
    <property type="match status" value="1"/>
</dbReference>
<dbReference type="EMBL" id="RBKT01000001">
    <property type="protein sequence ID" value="RKR87042.1"/>
    <property type="molecule type" value="Genomic_DNA"/>
</dbReference>
<organism evidence="3 4">
    <name type="scientific">Micromonospora pisi</name>
    <dbReference type="NCBI Taxonomy" id="589240"/>
    <lineage>
        <taxon>Bacteria</taxon>
        <taxon>Bacillati</taxon>
        <taxon>Actinomycetota</taxon>
        <taxon>Actinomycetes</taxon>
        <taxon>Micromonosporales</taxon>
        <taxon>Micromonosporaceae</taxon>
        <taxon>Micromonospora</taxon>
    </lineage>
</organism>
<dbReference type="InterPro" id="IPR050078">
    <property type="entry name" value="Ribosomal_L11_MeTrfase_PrmA"/>
</dbReference>
<keyword evidence="2" id="KW-0808">Transferase</keyword>
<evidence type="ECO:0000313" key="4">
    <source>
        <dbReference type="Proteomes" id="UP000277671"/>
    </source>
</evidence>
<dbReference type="SUPFAM" id="SSF53335">
    <property type="entry name" value="S-adenosyl-L-methionine-dependent methyltransferases"/>
    <property type="match status" value="1"/>
</dbReference>
<dbReference type="GO" id="GO:0032259">
    <property type="term" value="P:methylation"/>
    <property type="evidence" value="ECO:0007669"/>
    <property type="project" value="UniProtKB-KW"/>
</dbReference>
<keyword evidence="1" id="KW-0489">Methyltransferase</keyword>
<name>A0A495JF97_9ACTN</name>
<reference evidence="3 4" key="1">
    <citation type="submission" date="2018-10" db="EMBL/GenBank/DDBJ databases">
        <title>Sequencing the genomes of 1000 actinobacteria strains.</title>
        <authorList>
            <person name="Klenk H.-P."/>
        </authorList>
    </citation>
    <scope>NUCLEOTIDE SEQUENCE [LARGE SCALE GENOMIC DNA]</scope>
    <source>
        <strain evidence="3 4">DSM 45175</strain>
    </source>
</reference>
<accession>A0A495JF97</accession>
<proteinExistence type="predicted"/>
<comment type="caution">
    <text evidence="3">The sequence shown here is derived from an EMBL/GenBank/DDBJ whole genome shotgun (WGS) entry which is preliminary data.</text>
</comment>
<dbReference type="Proteomes" id="UP000277671">
    <property type="component" value="Unassembled WGS sequence"/>
</dbReference>
<gene>
    <name evidence="3" type="ORF">BDK92_1314</name>
</gene>
<dbReference type="AlphaFoldDB" id="A0A495JF97"/>
<dbReference type="InterPro" id="IPR029063">
    <property type="entry name" value="SAM-dependent_MTases_sf"/>
</dbReference>
<dbReference type="PANTHER" id="PTHR43648">
    <property type="entry name" value="ELECTRON TRANSFER FLAVOPROTEIN BETA SUBUNIT LYSINE METHYLTRANSFERASE"/>
    <property type="match status" value="1"/>
</dbReference>
<evidence type="ECO:0000313" key="3">
    <source>
        <dbReference type="EMBL" id="RKR87042.1"/>
    </source>
</evidence>
<keyword evidence="4" id="KW-1185">Reference proteome</keyword>